<feature type="transmembrane region" description="Helical" evidence="8">
    <location>
        <begin position="274"/>
        <end position="292"/>
    </location>
</feature>
<keyword evidence="7 8" id="KW-0472">Membrane</keyword>
<sequence>MSTVEMEVFSNSQLIVIAILMFIGGEVFTSMTSLFIRNLKPKLRRFGAKVENHSLGSDSSSSLNPENNGGIELGIVISNPKPETLREDELVHNDEHLMHQSIKILSFVVLGLLLMIIPLSLLGNTLFPPCLRFSVWVLGKVVKKVRENSDYLLKNTGEIRYPHLLPARRSFCLVVTVLGFLVIQMVVFLVLEWNSGSLDGMSSLEKIVGGLFQSVNSRHAGETILDISTVSSAILVLAIVCMYLPPYATMLFLNDEDQLQKRRERIKKNGVSNLAYLSIFVILICITERESIKKDPLNFNVLNIVLEVVSAYGNVGFTMGYSCKRRLIGEANCEDKWYGFVGRWSDGGKAILIAVMFFGRLKNFNLTWKLP</sequence>
<keyword evidence="10" id="KW-1185">Reference proteome</keyword>
<keyword evidence="5 8" id="KW-1133">Transmembrane helix</keyword>
<evidence type="ECO:0000256" key="8">
    <source>
        <dbReference type="SAM" id="Phobius"/>
    </source>
</evidence>
<evidence type="ECO:0000256" key="6">
    <source>
        <dbReference type="ARBA" id="ARBA00023065"/>
    </source>
</evidence>
<dbReference type="GO" id="GO:0030001">
    <property type="term" value="P:metal ion transport"/>
    <property type="evidence" value="ECO:0007669"/>
    <property type="project" value="UniProtKB-ARBA"/>
</dbReference>
<keyword evidence="3" id="KW-0813">Transport</keyword>
<name>A0A6A3CRQ8_HIBSY</name>
<gene>
    <name evidence="9" type="ORF">F3Y22_tig00003151pilonHSYRG00095</name>
</gene>
<evidence type="ECO:0000256" key="5">
    <source>
        <dbReference type="ARBA" id="ARBA00022989"/>
    </source>
</evidence>
<dbReference type="PANTHER" id="PTHR31064:SF38">
    <property type="entry name" value="CATION TRANSPORTER HKT1_4-RELATED"/>
    <property type="match status" value="1"/>
</dbReference>
<dbReference type="EMBL" id="VEPZ02000213">
    <property type="protein sequence ID" value="KAE8729839.1"/>
    <property type="molecule type" value="Genomic_DNA"/>
</dbReference>
<evidence type="ECO:0000256" key="1">
    <source>
        <dbReference type="ARBA" id="ARBA00004141"/>
    </source>
</evidence>
<dbReference type="PANTHER" id="PTHR31064">
    <property type="entry name" value="POTASSIUM TRANSPORT PROTEIN DDB_G0292412-RELATED"/>
    <property type="match status" value="1"/>
</dbReference>
<accession>A0A6A3CRQ8</accession>
<dbReference type="AlphaFoldDB" id="A0A6A3CRQ8"/>
<feature type="transmembrane region" description="Helical" evidence="8">
    <location>
        <begin position="298"/>
        <end position="317"/>
    </location>
</feature>
<evidence type="ECO:0000256" key="2">
    <source>
        <dbReference type="ARBA" id="ARBA00010864"/>
    </source>
</evidence>
<feature type="transmembrane region" description="Helical" evidence="8">
    <location>
        <begin position="12"/>
        <end position="36"/>
    </location>
</feature>
<dbReference type="Proteomes" id="UP000436088">
    <property type="component" value="Unassembled WGS sequence"/>
</dbReference>
<evidence type="ECO:0000256" key="7">
    <source>
        <dbReference type="ARBA" id="ARBA00023136"/>
    </source>
</evidence>
<dbReference type="GO" id="GO:0005886">
    <property type="term" value="C:plasma membrane"/>
    <property type="evidence" value="ECO:0007669"/>
    <property type="project" value="TreeGrafter"/>
</dbReference>
<dbReference type="Pfam" id="PF02386">
    <property type="entry name" value="TrkH"/>
    <property type="match status" value="2"/>
</dbReference>
<evidence type="ECO:0000313" key="10">
    <source>
        <dbReference type="Proteomes" id="UP000436088"/>
    </source>
</evidence>
<evidence type="ECO:0000256" key="3">
    <source>
        <dbReference type="ARBA" id="ARBA00022448"/>
    </source>
</evidence>
<organism evidence="9 10">
    <name type="scientific">Hibiscus syriacus</name>
    <name type="common">Rose of Sharon</name>
    <dbReference type="NCBI Taxonomy" id="106335"/>
    <lineage>
        <taxon>Eukaryota</taxon>
        <taxon>Viridiplantae</taxon>
        <taxon>Streptophyta</taxon>
        <taxon>Embryophyta</taxon>
        <taxon>Tracheophyta</taxon>
        <taxon>Spermatophyta</taxon>
        <taxon>Magnoliopsida</taxon>
        <taxon>eudicotyledons</taxon>
        <taxon>Gunneridae</taxon>
        <taxon>Pentapetalae</taxon>
        <taxon>rosids</taxon>
        <taxon>malvids</taxon>
        <taxon>Malvales</taxon>
        <taxon>Malvaceae</taxon>
        <taxon>Malvoideae</taxon>
        <taxon>Hibiscus</taxon>
    </lineage>
</organism>
<keyword evidence="6" id="KW-0406">Ion transport</keyword>
<proteinExistence type="inferred from homology"/>
<feature type="transmembrane region" description="Helical" evidence="8">
    <location>
        <begin position="170"/>
        <end position="191"/>
    </location>
</feature>
<comment type="subcellular location">
    <subcellularLocation>
        <location evidence="1">Membrane</location>
        <topology evidence="1">Multi-pass membrane protein</topology>
    </subcellularLocation>
</comment>
<reference evidence="9" key="1">
    <citation type="submission" date="2019-09" db="EMBL/GenBank/DDBJ databases">
        <title>Draft genome information of white flower Hibiscus syriacus.</title>
        <authorList>
            <person name="Kim Y.-M."/>
        </authorList>
    </citation>
    <scope>NUCLEOTIDE SEQUENCE [LARGE SCALE GENOMIC DNA]</scope>
    <source>
        <strain evidence="9">YM2019G1</strain>
    </source>
</reference>
<feature type="transmembrane region" description="Helical" evidence="8">
    <location>
        <begin position="102"/>
        <end position="120"/>
    </location>
</feature>
<evidence type="ECO:0000313" key="9">
    <source>
        <dbReference type="EMBL" id="KAE8729839.1"/>
    </source>
</evidence>
<feature type="transmembrane region" description="Helical" evidence="8">
    <location>
        <begin position="233"/>
        <end position="253"/>
    </location>
</feature>
<protein>
    <submittedName>
        <fullName evidence="9">Cation transporter HKT4</fullName>
    </submittedName>
</protein>
<dbReference type="InterPro" id="IPR003445">
    <property type="entry name" value="Cat_transpt"/>
</dbReference>
<dbReference type="InterPro" id="IPR051143">
    <property type="entry name" value="TrkH_K-transport"/>
</dbReference>
<dbReference type="GO" id="GO:0008324">
    <property type="term" value="F:monoatomic cation transmembrane transporter activity"/>
    <property type="evidence" value="ECO:0007669"/>
    <property type="project" value="InterPro"/>
</dbReference>
<evidence type="ECO:0000256" key="4">
    <source>
        <dbReference type="ARBA" id="ARBA00022692"/>
    </source>
</evidence>
<comment type="caution">
    <text evidence="9">The sequence shown here is derived from an EMBL/GenBank/DDBJ whole genome shotgun (WGS) entry which is preliminary data.</text>
</comment>
<comment type="similarity">
    <text evidence="2">Belongs to the TrkH potassium transport family. HKT (TC 2.A.38.3) subfamily.</text>
</comment>
<keyword evidence="4 8" id="KW-0812">Transmembrane</keyword>